<dbReference type="Gene3D" id="3.90.550.10">
    <property type="entry name" value="Spore Coat Polysaccharide Biosynthesis Protein SpsA, Chain A"/>
    <property type="match status" value="1"/>
</dbReference>
<evidence type="ECO:0000313" key="6">
    <source>
        <dbReference type="Proteomes" id="UP000665944"/>
    </source>
</evidence>
<dbReference type="GO" id="GO:0019350">
    <property type="term" value="P:teichoic acid biosynthetic process"/>
    <property type="evidence" value="ECO:0007669"/>
    <property type="project" value="UniProtKB-KW"/>
</dbReference>
<reference evidence="5 6" key="1">
    <citation type="submission" date="2022-06" db="EMBL/GenBank/DDBJ databases">
        <title>Staphylococcus hominis ShoR14 genome sequence.</title>
        <authorList>
            <person name="Yeo C.C."/>
            <person name="Chew C.H."/>
            <person name="Che Hamzah A.M."/>
            <person name="Al-Trad E.I."/>
        </authorList>
    </citation>
    <scope>NUCLEOTIDE SEQUENCE [LARGE SCALE GENOMIC DNA]</scope>
    <source>
        <strain evidence="5 6">ShoR14</strain>
    </source>
</reference>
<protein>
    <recommendedName>
        <fullName evidence="2">Putative glycosyltransferase TagX</fullName>
    </recommendedName>
    <alternativeName>
        <fullName evidence="3">Teichoic acid biosynthesis protein X</fullName>
    </alternativeName>
</protein>
<keyword evidence="1" id="KW-0777">Teichoic acid biosynthesis</keyword>
<organism evidence="5 6">
    <name type="scientific">Staphylococcus hominis</name>
    <dbReference type="NCBI Taxonomy" id="1290"/>
    <lineage>
        <taxon>Bacteria</taxon>
        <taxon>Bacillati</taxon>
        <taxon>Bacillota</taxon>
        <taxon>Bacilli</taxon>
        <taxon>Bacillales</taxon>
        <taxon>Staphylococcaceae</taxon>
        <taxon>Staphylococcus</taxon>
    </lineage>
</organism>
<dbReference type="AlphaFoldDB" id="A0A8X8GUB0"/>
<feature type="domain" description="Glycosyltransferase 2-like" evidence="4">
    <location>
        <begin position="3"/>
        <end position="168"/>
    </location>
</feature>
<dbReference type="CDD" id="cd00761">
    <property type="entry name" value="Glyco_tranf_GTA_type"/>
    <property type="match status" value="1"/>
</dbReference>
<dbReference type="RefSeq" id="WP_209244493.1">
    <property type="nucleotide sequence ID" value="NZ_JAGHKT020000025.1"/>
</dbReference>
<dbReference type="SUPFAM" id="SSF53448">
    <property type="entry name" value="Nucleotide-diphospho-sugar transferases"/>
    <property type="match status" value="1"/>
</dbReference>
<dbReference type="InterPro" id="IPR029044">
    <property type="entry name" value="Nucleotide-diphossugar_trans"/>
</dbReference>
<dbReference type="EMBL" id="JAGHKT020000025">
    <property type="protein sequence ID" value="MCM5673278.1"/>
    <property type="molecule type" value="Genomic_DNA"/>
</dbReference>
<evidence type="ECO:0000256" key="1">
    <source>
        <dbReference type="ARBA" id="ARBA00022944"/>
    </source>
</evidence>
<comment type="caution">
    <text evidence="5">The sequence shown here is derived from an EMBL/GenBank/DDBJ whole genome shotgun (WGS) entry which is preliminary data.</text>
</comment>
<dbReference type="Pfam" id="PF00535">
    <property type="entry name" value="Glycos_transf_2"/>
    <property type="match status" value="1"/>
</dbReference>
<gene>
    <name evidence="5" type="ORF">J7T32_011125</name>
</gene>
<keyword evidence="6" id="KW-1185">Reference proteome</keyword>
<evidence type="ECO:0000256" key="2">
    <source>
        <dbReference type="ARBA" id="ARBA00040220"/>
    </source>
</evidence>
<dbReference type="InterPro" id="IPR001173">
    <property type="entry name" value="Glyco_trans_2-like"/>
</dbReference>
<evidence type="ECO:0000313" key="5">
    <source>
        <dbReference type="EMBL" id="MCM5673278.1"/>
    </source>
</evidence>
<dbReference type="PANTHER" id="PTHR43685">
    <property type="entry name" value="GLYCOSYLTRANSFERASE"/>
    <property type="match status" value="1"/>
</dbReference>
<name>A0A8X8GUB0_STAHO</name>
<sequence length="185" mass="21893">MFSVIIPVHNSWKTIDRTINKTLNSFIDINDEIILVNDNSNECTIQKLNHYSKYPNIRVINNSGVGVSDARNSGIEIINKKNEFVTFIDDSDWVSQYFFCEAKNFFQKEKEIDIVFTPIKIFKEGKIYEHTMNDKFKFQGNIINIFKNYQFVQYHIGGVIFRSSILKKENYRFDNTIDYWEDAKI</sequence>
<proteinExistence type="predicted"/>
<dbReference type="Proteomes" id="UP000665944">
    <property type="component" value="Unassembled WGS sequence"/>
</dbReference>
<accession>A0A8X8GUB0</accession>
<dbReference type="PANTHER" id="PTHR43685:SF2">
    <property type="entry name" value="GLYCOSYLTRANSFERASE 2-LIKE DOMAIN-CONTAINING PROTEIN"/>
    <property type="match status" value="1"/>
</dbReference>
<evidence type="ECO:0000259" key="4">
    <source>
        <dbReference type="Pfam" id="PF00535"/>
    </source>
</evidence>
<evidence type="ECO:0000256" key="3">
    <source>
        <dbReference type="ARBA" id="ARBA00041596"/>
    </source>
</evidence>
<dbReference type="InterPro" id="IPR050834">
    <property type="entry name" value="Glycosyltransf_2"/>
</dbReference>
<feature type="non-terminal residue" evidence="5">
    <location>
        <position position="185"/>
    </location>
</feature>